<dbReference type="InterPro" id="IPR039859">
    <property type="entry name" value="PFA4/ZDH16/20/ERF2-like"/>
</dbReference>
<evidence type="ECO:0000256" key="2">
    <source>
        <dbReference type="ARBA" id="ARBA00022679"/>
    </source>
</evidence>
<feature type="domain" description="Palmitoyltransferase DHHC" evidence="13">
    <location>
        <begin position="181"/>
        <end position="300"/>
    </location>
</feature>
<evidence type="ECO:0000256" key="12">
    <source>
        <dbReference type="SAM" id="MobiDB-lite"/>
    </source>
</evidence>
<keyword evidence="5 11" id="KW-0472">Membrane</keyword>
<feature type="transmembrane region" description="Helical" evidence="11">
    <location>
        <begin position="44"/>
        <end position="65"/>
    </location>
</feature>
<dbReference type="Proteomes" id="UP001286456">
    <property type="component" value="Unassembled WGS sequence"/>
</dbReference>
<dbReference type="GO" id="GO:0019706">
    <property type="term" value="F:protein-cysteine S-palmitoyltransferase activity"/>
    <property type="evidence" value="ECO:0007669"/>
    <property type="project" value="UniProtKB-EC"/>
</dbReference>
<comment type="similarity">
    <text evidence="9">Belongs to the DHHC palmitoyltransferase family. PFA5 subfamily.</text>
</comment>
<dbReference type="PROSITE" id="PS50216">
    <property type="entry name" value="DHHC"/>
    <property type="match status" value="1"/>
</dbReference>
<reference evidence="14" key="2">
    <citation type="submission" date="2023-06" db="EMBL/GenBank/DDBJ databases">
        <authorList>
            <consortium name="Lawrence Berkeley National Laboratory"/>
            <person name="Haridas S."/>
            <person name="Hensen N."/>
            <person name="Bonometti L."/>
            <person name="Westerberg I."/>
            <person name="Brannstrom I.O."/>
            <person name="Guillou S."/>
            <person name="Cros-Aarteil S."/>
            <person name="Calhoun S."/>
            <person name="Kuo A."/>
            <person name="Mondo S."/>
            <person name="Pangilinan J."/>
            <person name="Riley R."/>
            <person name="Labutti K."/>
            <person name="Andreopoulos B."/>
            <person name="Lipzen A."/>
            <person name="Chen C."/>
            <person name="Yanf M."/>
            <person name="Daum C."/>
            <person name="Ng V."/>
            <person name="Clum A."/>
            <person name="Steindorff A."/>
            <person name="Ohm R."/>
            <person name="Martin F."/>
            <person name="Silar P."/>
            <person name="Natvig D."/>
            <person name="Lalanne C."/>
            <person name="Gautier V."/>
            <person name="Ament-Velasquez S.L."/>
            <person name="Kruys A."/>
            <person name="Hutchinson M.I."/>
            <person name="Powell A.J."/>
            <person name="Barry K."/>
            <person name="Miller A.N."/>
            <person name="Grigoriev I.V."/>
            <person name="Debuchy R."/>
            <person name="Gladieux P."/>
            <person name="Thoren M.H."/>
            <person name="Johannesson H."/>
        </authorList>
    </citation>
    <scope>NUCLEOTIDE SEQUENCE</scope>
    <source>
        <strain evidence="14">SMH4131-1</strain>
    </source>
</reference>
<keyword evidence="3 11" id="KW-0812">Transmembrane</keyword>
<accession>A0AAE0J5Y0</accession>
<evidence type="ECO:0000256" key="4">
    <source>
        <dbReference type="ARBA" id="ARBA00022989"/>
    </source>
</evidence>
<dbReference type="Pfam" id="PF01529">
    <property type="entry name" value="DHHC"/>
    <property type="match status" value="1"/>
</dbReference>
<evidence type="ECO:0000256" key="10">
    <source>
        <dbReference type="ARBA" id="ARBA00048048"/>
    </source>
</evidence>
<dbReference type="PANTHER" id="PTHR22883:SF23">
    <property type="entry name" value="PALMITOYLTRANSFERASE ZDHHC6"/>
    <property type="match status" value="1"/>
</dbReference>
<evidence type="ECO:0000256" key="8">
    <source>
        <dbReference type="ARBA" id="ARBA00023315"/>
    </source>
</evidence>
<feature type="region of interest" description="Disordered" evidence="12">
    <location>
        <begin position="120"/>
        <end position="163"/>
    </location>
</feature>
<comment type="subcellular location">
    <subcellularLocation>
        <location evidence="1">Membrane</location>
        <topology evidence="1">Multi-pass membrane protein</topology>
    </subcellularLocation>
</comment>
<keyword evidence="2 11" id="KW-0808">Transferase</keyword>
<feature type="compositionally biased region" description="Low complexity" evidence="12">
    <location>
        <begin position="457"/>
        <end position="466"/>
    </location>
</feature>
<dbReference type="AlphaFoldDB" id="A0AAE0J5Y0"/>
<keyword evidence="7" id="KW-0449">Lipoprotein</keyword>
<dbReference type="EMBL" id="JAUEPO010000001">
    <property type="protein sequence ID" value="KAK3337484.1"/>
    <property type="molecule type" value="Genomic_DNA"/>
</dbReference>
<evidence type="ECO:0000256" key="9">
    <source>
        <dbReference type="ARBA" id="ARBA00038298"/>
    </source>
</evidence>
<evidence type="ECO:0000256" key="1">
    <source>
        <dbReference type="ARBA" id="ARBA00004141"/>
    </source>
</evidence>
<feature type="transmembrane region" description="Helical" evidence="11">
    <location>
        <begin position="261"/>
        <end position="282"/>
    </location>
</feature>
<organism evidence="14 15">
    <name type="scientific">Cercophora scortea</name>
    <dbReference type="NCBI Taxonomy" id="314031"/>
    <lineage>
        <taxon>Eukaryota</taxon>
        <taxon>Fungi</taxon>
        <taxon>Dikarya</taxon>
        <taxon>Ascomycota</taxon>
        <taxon>Pezizomycotina</taxon>
        <taxon>Sordariomycetes</taxon>
        <taxon>Sordariomycetidae</taxon>
        <taxon>Sordariales</taxon>
        <taxon>Lasiosphaeriaceae</taxon>
        <taxon>Cercophora</taxon>
    </lineage>
</organism>
<dbReference type="GO" id="GO:0005783">
    <property type="term" value="C:endoplasmic reticulum"/>
    <property type="evidence" value="ECO:0007669"/>
    <property type="project" value="TreeGrafter"/>
</dbReference>
<dbReference type="GO" id="GO:0006612">
    <property type="term" value="P:protein targeting to membrane"/>
    <property type="evidence" value="ECO:0007669"/>
    <property type="project" value="TreeGrafter"/>
</dbReference>
<feature type="region of interest" description="Disordered" evidence="12">
    <location>
        <begin position="426"/>
        <end position="481"/>
    </location>
</feature>
<feature type="transmembrane region" description="Helical" evidence="11">
    <location>
        <begin position="230"/>
        <end position="249"/>
    </location>
</feature>
<feature type="compositionally biased region" description="Basic and acidic residues" evidence="12">
    <location>
        <begin position="426"/>
        <end position="451"/>
    </location>
</feature>
<protein>
    <recommendedName>
        <fullName evidence="11">Palmitoyltransferase</fullName>
        <ecNumber evidence="11">2.3.1.225</ecNumber>
    </recommendedName>
</protein>
<dbReference type="InterPro" id="IPR001594">
    <property type="entry name" value="Palmitoyltrfase_DHHC"/>
</dbReference>
<reference evidence="14" key="1">
    <citation type="journal article" date="2023" name="Mol. Phylogenet. Evol.">
        <title>Genome-scale phylogeny and comparative genomics of the fungal order Sordariales.</title>
        <authorList>
            <person name="Hensen N."/>
            <person name="Bonometti L."/>
            <person name="Westerberg I."/>
            <person name="Brannstrom I.O."/>
            <person name="Guillou S."/>
            <person name="Cros-Aarteil S."/>
            <person name="Calhoun S."/>
            <person name="Haridas S."/>
            <person name="Kuo A."/>
            <person name="Mondo S."/>
            <person name="Pangilinan J."/>
            <person name="Riley R."/>
            <person name="LaButti K."/>
            <person name="Andreopoulos B."/>
            <person name="Lipzen A."/>
            <person name="Chen C."/>
            <person name="Yan M."/>
            <person name="Daum C."/>
            <person name="Ng V."/>
            <person name="Clum A."/>
            <person name="Steindorff A."/>
            <person name="Ohm R.A."/>
            <person name="Martin F."/>
            <person name="Silar P."/>
            <person name="Natvig D.O."/>
            <person name="Lalanne C."/>
            <person name="Gautier V."/>
            <person name="Ament-Velasquez S.L."/>
            <person name="Kruys A."/>
            <person name="Hutchinson M.I."/>
            <person name="Powell A.J."/>
            <person name="Barry K."/>
            <person name="Miller A.N."/>
            <person name="Grigoriev I.V."/>
            <person name="Debuchy R."/>
            <person name="Gladieux P."/>
            <person name="Hiltunen Thoren M."/>
            <person name="Johannesson H."/>
        </authorList>
    </citation>
    <scope>NUCLEOTIDE SEQUENCE</scope>
    <source>
        <strain evidence="14">SMH4131-1</strain>
    </source>
</reference>
<sequence length="481" mass="54911">MRLITSPFPVSLRRPCSRSPAPRPRPYARLEYEMVAARRPETRWATRLIPVFLAGCVGFATYVVVKRICLDFYINDQKQSRTAAIFLAFYFVFLLLMLAAYLRVFLVIQYNPGVVPLGPRASQQKQHWNERPKRSKRGSRARDDDVESIRDVASRDENPDSPGLEDFYSKDVFVCDFDGRPLWCSTCCNWKPDRAHHCSELDRCVRKMDHYCPWVGGIIGETSFKFFVQFTFYTTLYCIIAISAGALCLKTLVASGAGVDGFVVGVFGIGGFFGLFTFTMTLSAGRYILVNLTNVDHLKSKTLVHQLAIRVPRGTEPGIDYGVVTYPLPKPISSPRLSGQTVAFEHLSKRDQLAVRTFAIVRTEIGENPWDLGYYRNWKSIMGSNIIDWLLPFNRSPCEGSETGESFYEMGPLYHELRTRFRLPELSEEKTERVPRGTRGEREMASVEKQRERRRQQQQQQQQRQPSQPPREHGSPSSSGS</sequence>
<feature type="transmembrane region" description="Helical" evidence="11">
    <location>
        <begin position="85"/>
        <end position="108"/>
    </location>
</feature>
<evidence type="ECO:0000256" key="11">
    <source>
        <dbReference type="RuleBase" id="RU079119"/>
    </source>
</evidence>
<dbReference type="GO" id="GO:0016020">
    <property type="term" value="C:membrane"/>
    <property type="evidence" value="ECO:0007669"/>
    <property type="project" value="UniProtKB-SubCell"/>
</dbReference>
<keyword evidence="4 11" id="KW-1133">Transmembrane helix</keyword>
<keyword evidence="6" id="KW-0564">Palmitate</keyword>
<comment type="catalytic activity">
    <reaction evidence="10 11">
        <text>L-cysteinyl-[protein] + hexadecanoyl-CoA = S-hexadecanoyl-L-cysteinyl-[protein] + CoA</text>
        <dbReference type="Rhea" id="RHEA:36683"/>
        <dbReference type="Rhea" id="RHEA-COMP:10131"/>
        <dbReference type="Rhea" id="RHEA-COMP:11032"/>
        <dbReference type="ChEBI" id="CHEBI:29950"/>
        <dbReference type="ChEBI" id="CHEBI:57287"/>
        <dbReference type="ChEBI" id="CHEBI:57379"/>
        <dbReference type="ChEBI" id="CHEBI:74151"/>
        <dbReference type="EC" id="2.3.1.225"/>
    </reaction>
</comment>
<keyword evidence="15" id="KW-1185">Reference proteome</keyword>
<comment type="caution">
    <text evidence="14">The sequence shown here is derived from an EMBL/GenBank/DDBJ whole genome shotgun (WGS) entry which is preliminary data.</text>
</comment>
<gene>
    <name evidence="14" type="ORF">B0T19DRAFT_472386</name>
</gene>
<evidence type="ECO:0000313" key="14">
    <source>
        <dbReference type="EMBL" id="KAK3337484.1"/>
    </source>
</evidence>
<keyword evidence="8 11" id="KW-0012">Acyltransferase</keyword>
<dbReference type="PANTHER" id="PTHR22883">
    <property type="entry name" value="ZINC FINGER DHHC DOMAIN CONTAINING PROTEIN"/>
    <property type="match status" value="1"/>
</dbReference>
<evidence type="ECO:0000256" key="6">
    <source>
        <dbReference type="ARBA" id="ARBA00023139"/>
    </source>
</evidence>
<comment type="domain">
    <text evidence="11">The DHHC domain is required for palmitoyltransferase activity.</text>
</comment>
<evidence type="ECO:0000256" key="3">
    <source>
        <dbReference type="ARBA" id="ARBA00022692"/>
    </source>
</evidence>
<evidence type="ECO:0000259" key="13">
    <source>
        <dbReference type="Pfam" id="PF01529"/>
    </source>
</evidence>
<evidence type="ECO:0000256" key="7">
    <source>
        <dbReference type="ARBA" id="ARBA00023288"/>
    </source>
</evidence>
<dbReference type="GO" id="GO:0005794">
    <property type="term" value="C:Golgi apparatus"/>
    <property type="evidence" value="ECO:0007669"/>
    <property type="project" value="TreeGrafter"/>
</dbReference>
<name>A0AAE0J5Y0_9PEZI</name>
<feature type="compositionally biased region" description="Basic and acidic residues" evidence="12">
    <location>
        <begin position="140"/>
        <end position="158"/>
    </location>
</feature>
<evidence type="ECO:0000313" key="15">
    <source>
        <dbReference type="Proteomes" id="UP001286456"/>
    </source>
</evidence>
<dbReference type="EC" id="2.3.1.225" evidence="11"/>
<evidence type="ECO:0000256" key="5">
    <source>
        <dbReference type="ARBA" id="ARBA00023136"/>
    </source>
</evidence>
<proteinExistence type="inferred from homology"/>